<dbReference type="Proteomes" id="UP000007797">
    <property type="component" value="Unassembled WGS sequence"/>
</dbReference>
<dbReference type="EMBL" id="GL883010">
    <property type="protein sequence ID" value="EGG20776.1"/>
    <property type="molecule type" value="Genomic_DNA"/>
</dbReference>
<dbReference type="RefSeq" id="XP_004358626.1">
    <property type="nucleotide sequence ID" value="XM_004358569.1"/>
</dbReference>
<dbReference type="OrthoDB" id="2423701at2759"/>
<evidence type="ECO:0000313" key="4">
    <source>
        <dbReference type="EMBL" id="EGG20776.1"/>
    </source>
</evidence>
<feature type="repeat" description="TPR" evidence="2">
    <location>
        <begin position="8"/>
        <end position="41"/>
    </location>
</feature>
<dbReference type="InterPro" id="IPR011990">
    <property type="entry name" value="TPR-like_helical_dom_sf"/>
</dbReference>
<keyword evidence="1 2" id="KW-0802">TPR repeat</keyword>
<feature type="domain" description="DUF4470" evidence="3">
    <location>
        <begin position="216"/>
        <end position="304"/>
    </location>
</feature>
<sequence length="669" mass="75332">MSSTSSSIEQLRASGNKKYSEKRYKEAISIYKQAIELSKDDATFPSNMSACCFELGDYEEAIKLSKKVIEMINVQGGGDDPKQLTKKNLARIARIVHLKKSKQELEQLVNQFTDNDLQDKTFDFEKIKKSLDSLDQEDWTKKNGSGHVNASTLPIILPARLSDAGEYYIVGHDVAKSALSPHLDGNKVNPGKDNPLTTPRLKEIETERIRLRDHLSLSFFYGGVGDCRHPFITLADLNRRLAGDGSPVPPNIKIHFTLNDIVSSAIARDVLFFTLLEDIGRCKSIEKVYDEREAANAAVILYYTYLGHGMPKAVHAMLIARLEKLISLGDSGQLPKWMSIDMAANWPGIKDAFEYWISDKPELTWSEVKKKAVSEGGLSCDQESSNNGGINTNQTQILEGIRKNLNDPQFLKQFGVNPNDEAKKQEIMKNLMASFSNNDALQQDQNSNLRLSRELGWLRSFGYPLLPTVNADYDKHMTPAKANQCLDGLLAKKNNNNNDKTDLLKTFGKDDMIKVNPTLFDVVYSRKSNHGDTISDFGHKPLDVVADFYQYVWMGEPKQRNKTSSFDYFIHAFYQTARGLVRLSSSNALTIEMCVGDFQSVLDNVRHNKEERKASGMAVEYDGIYLSNVPDYTGYLGLFADTIEMLKPVKHSYIGCNILLQHYIVEIIR</sequence>
<accession>F4PSY7</accession>
<dbReference type="OMA" id="PHWISEY"/>
<dbReference type="KEGG" id="dfa:DFA_00641"/>
<evidence type="ECO:0000256" key="2">
    <source>
        <dbReference type="PROSITE-ProRule" id="PRU00339"/>
    </source>
</evidence>
<name>F4PSY7_CACFS</name>
<dbReference type="SUPFAM" id="SSF48452">
    <property type="entry name" value="TPR-like"/>
    <property type="match status" value="1"/>
</dbReference>
<dbReference type="InterPro" id="IPR019734">
    <property type="entry name" value="TPR_rpt"/>
</dbReference>
<keyword evidence="5" id="KW-1185">Reference proteome</keyword>
<dbReference type="GO" id="GO:0101031">
    <property type="term" value="C:protein folding chaperone complex"/>
    <property type="evidence" value="ECO:0007669"/>
    <property type="project" value="TreeGrafter"/>
</dbReference>
<dbReference type="InterPro" id="IPR027974">
    <property type="entry name" value="DUF4470"/>
</dbReference>
<dbReference type="STRING" id="1054147.F4PSY7"/>
<proteinExistence type="predicted"/>
<dbReference type="GeneID" id="14873945"/>
<evidence type="ECO:0000256" key="1">
    <source>
        <dbReference type="ARBA" id="ARBA00022803"/>
    </source>
</evidence>
<dbReference type="InterPro" id="IPR051966">
    <property type="entry name" value="RPAP3"/>
</dbReference>
<organism evidence="4 5">
    <name type="scientific">Cavenderia fasciculata</name>
    <name type="common">Slime mold</name>
    <name type="synonym">Dictyostelium fasciculatum</name>
    <dbReference type="NCBI Taxonomy" id="261658"/>
    <lineage>
        <taxon>Eukaryota</taxon>
        <taxon>Amoebozoa</taxon>
        <taxon>Evosea</taxon>
        <taxon>Eumycetozoa</taxon>
        <taxon>Dictyostelia</taxon>
        <taxon>Acytosteliales</taxon>
        <taxon>Cavenderiaceae</taxon>
        <taxon>Cavenderia</taxon>
    </lineage>
</organism>
<dbReference type="Pfam" id="PF14737">
    <property type="entry name" value="DUF4470"/>
    <property type="match status" value="1"/>
</dbReference>
<dbReference type="PANTHER" id="PTHR46423:SF1">
    <property type="entry name" value="RNA POLYMERASE II-ASSOCIATED PROTEIN 3"/>
    <property type="match status" value="1"/>
</dbReference>
<evidence type="ECO:0000259" key="3">
    <source>
        <dbReference type="Pfam" id="PF14737"/>
    </source>
</evidence>
<dbReference type="PROSITE" id="PS50005">
    <property type="entry name" value="TPR"/>
    <property type="match status" value="1"/>
</dbReference>
<protein>
    <recommendedName>
        <fullName evidence="3">DUF4470 domain-containing protein</fullName>
    </recommendedName>
</protein>
<gene>
    <name evidence="4" type="ORF">DFA_00641</name>
</gene>
<dbReference type="Gene3D" id="1.25.40.10">
    <property type="entry name" value="Tetratricopeptide repeat domain"/>
    <property type="match status" value="1"/>
</dbReference>
<dbReference type="PANTHER" id="PTHR46423">
    <property type="entry name" value="RNA POLYMERASE II-ASSOCIATED PROTEIN 3"/>
    <property type="match status" value="1"/>
</dbReference>
<reference evidence="5" key="1">
    <citation type="journal article" date="2011" name="Genome Res.">
        <title>Phylogeny-wide analysis of social amoeba genomes highlights ancient origins for complex intercellular communication.</title>
        <authorList>
            <person name="Heidel A.J."/>
            <person name="Lawal H.M."/>
            <person name="Felder M."/>
            <person name="Schilde C."/>
            <person name="Helps N.R."/>
            <person name="Tunggal B."/>
            <person name="Rivero F."/>
            <person name="John U."/>
            <person name="Schleicher M."/>
            <person name="Eichinger L."/>
            <person name="Platzer M."/>
            <person name="Noegel A.A."/>
            <person name="Schaap P."/>
            <person name="Gloeckner G."/>
        </authorList>
    </citation>
    <scope>NUCLEOTIDE SEQUENCE [LARGE SCALE GENOMIC DNA]</scope>
    <source>
        <strain evidence="5">SH3</strain>
    </source>
</reference>
<evidence type="ECO:0000313" key="5">
    <source>
        <dbReference type="Proteomes" id="UP000007797"/>
    </source>
</evidence>
<dbReference type="Pfam" id="PF14559">
    <property type="entry name" value="TPR_19"/>
    <property type="match status" value="1"/>
</dbReference>
<dbReference type="AlphaFoldDB" id="F4PSY7"/>